<dbReference type="PANTHER" id="PTHR42790">
    <property type="entry name" value="AMINOTRANSFERASE"/>
    <property type="match status" value="1"/>
</dbReference>
<dbReference type="Proteomes" id="UP001549204">
    <property type="component" value="Unassembled WGS sequence"/>
</dbReference>
<dbReference type="InterPro" id="IPR015422">
    <property type="entry name" value="PyrdxlP-dep_Trfase_small"/>
</dbReference>
<keyword evidence="4" id="KW-0663">Pyridoxal phosphate</keyword>
<feature type="domain" description="Aminotransferase class I/classII large" evidence="5">
    <location>
        <begin position="53"/>
        <end position="398"/>
    </location>
</feature>
<comment type="cofactor">
    <cofactor evidence="1">
        <name>pyridoxal 5'-phosphate</name>
        <dbReference type="ChEBI" id="CHEBI:597326"/>
    </cofactor>
</comment>
<dbReference type="InterPro" id="IPR050859">
    <property type="entry name" value="Class-I_PLP-dep_aminotransf"/>
</dbReference>
<comment type="caution">
    <text evidence="6">The sequence shown here is derived from an EMBL/GenBank/DDBJ whole genome shotgun (WGS) entry which is preliminary data.</text>
</comment>
<organism evidence="6 7">
    <name type="scientific">Mesorhizobium robiniae</name>
    <dbReference type="NCBI Taxonomy" id="559315"/>
    <lineage>
        <taxon>Bacteria</taxon>
        <taxon>Pseudomonadati</taxon>
        <taxon>Pseudomonadota</taxon>
        <taxon>Alphaproteobacteria</taxon>
        <taxon>Hyphomicrobiales</taxon>
        <taxon>Phyllobacteriaceae</taxon>
        <taxon>Mesorhizobium</taxon>
    </lineage>
</organism>
<dbReference type="Pfam" id="PF00155">
    <property type="entry name" value="Aminotran_1_2"/>
    <property type="match status" value="1"/>
</dbReference>
<gene>
    <name evidence="6" type="ORF">ABID19_002920</name>
</gene>
<accession>A0ABV2GNL1</accession>
<evidence type="ECO:0000256" key="4">
    <source>
        <dbReference type="ARBA" id="ARBA00022898"/>
    </source>
</evidence>
<dbReference type="CDD" id="cd00609">
    <property type="entry name" value="AAT_like"/>
    <property type="match status" value="1"/>
</dbReference>
<evidence type="ECO:0000256" key="3">
    <source>
        <dbReference type="ARBA" id="ARBA00022679"/>
    </source>
</evidence>
<name>A0ABV2GNL1_9HYPH</name>
<keyword evidence="7" id="KW-1185">Reference proteome</keyword>
<evidence type="ECO:0000313" key="6">
    <source>
        <dbReference type="EMBL" id="MET3579889.1"/>
    </source>
</evidence>
<keyword evidence="3" id="KW-0808">Transferase</keyword>
<reference evidence="6 7" key="1">
    <citation type="submission" date="2024-06" db="EMBL/GenBank/DDBJ databases">
        <title>Genomic Encyclopedia of Type Strains, Phase IV (KMG-IV): sequencing the most valuable type-strain genomes for metagenomic binning, comparative biology and taxonomic classification.</title>
        <authorList>
            <person name="Goeker M."/>
        </authorList>
    </citation>
    <scope>NUCLEOTIDE SEQUENCE [LARGE SCALE GENOMIC DNA]</scope>
    <source>
        <strain evidence="6 7">DSM 100022</strain>
    </source>
</reference>
<proteinExistence type="predicted"/>
<keyword evidence="6" id="KW-0238">DNA-binding</keyword>
<dbReference type="Gene3D" id="3.40.640.10">
    <property type="entry name" value="Type I PLP-dependent aspartate aminotransferase-like (Major domain)"/>
    <property type="match status" value="1"/>
</dbReference>
<protein>
    <submittedName>
        <fullName evidence="6">DNA-binding transcriptional MocR family regulator</fullName>
    </submittedName>
</protein>
<dbReference type="EMBL" id="JBEPMC010000004">
    <property type="protein sequence ID" value="MET3579889.1"/>
    <property type="molecule type" value="Genomic_DNA"/>
</dbReference>
<evidence type="ECO:0000313" key="7">
    <source>
        <dbReference type="Proteomes" id="UP001549204"/>
    </source>
</evidence>
<keyword evidence="2" id="KW-0032">Aminotransferase</keyword>
<dbReference type="Gene3D" id="3.90.1150.10">
    <property type="entry name" value="Aspartate Aminotransferase, domain 1"/>
    <property type="match status" value="1"/>
</dbReference>
<evidence type="ECO:0000256" key="2">
    <source>
        <dbReference type="ARBA" id="ARBA00022576"/>
    </source>
</evidence>
<evidence type="ECO:0000259" key="5">
    <source>
        <dbReference type="Pfam" id="PF00155"/>
    </source>
</evidence>
<dbReference type="InterPro" id="IPR015424">
    <property type="entry name" value="PyrdxlP-dep_Trfase"/>
</dbReference>
<dbReference type="SUPFAM" id="SSF53383">
    <property type="entry name" value="PLP-dependent transferases"/>
    <property type="match status" value="1"/>
</dbReference>
<sequence>MTEISEGRLSSRVRNLQPSAIRRMLAASSRPGMISFAGGLPAPELFDVSELQEAAGAVLSRNSHSALQYGATEGVIGLREELVQIMNRRGLRTDVDKIIVTTGAQQALELIGKVILDKGDVVLVERPTYTTAIQTFRLCGANVLGVDSDNDGLRTDALERKILELRYQGLRPRMIYVIPNFSNPAGWLTSIERRRLIAEVAVRQKVLVVEDDPYGDIYFGSPPAPPIYAFADKSKESAPWFCYLGSLSKIVAPGLRIGWAVLPSDLVQPITIAKQGSDLQGSTYTQYVAQYYLRSGRLPEHLLMIRKAYSERCKLLSEALRRNLGHRVEYLQPKGGLFVWVKLLNDINAEDVVEKAIAHGVVYVPGGPFYSDNPNLDTLRLTFATAQQGDIEEGTRRLAAVLCVEPRAS</sequence>
<dbReference type="GO" id="GO:0003677">
    <property type="term" value="F:DNA binding"/>
    <property type="evidence" value="ECO:0007669"/>
    <property type="project" value="UniProtKB-KW"/>
</dbReference>
<dbReference type="PANTHER" id="PTHR42790:SF19">
    <property type="entry name" value="KYNURENINE_ALPHA-AMINOADIPATE AMINOTRANSFERASE, MITOCHONDRIAL"/>
    <property type="match status" value="1"/>
</dbReference>
<dbReference type="InterPro" id="IPR015421">
    <property type="entry name" value="PyrdxlP-dep_Trfase_major"/>
</dbReference>
<dbReference type="RefSeq" id="WP_354491410.1">
    <property type="nucleotide sequence ID" value="NZ_JBEPMC010000004.1"/>
</dbReference>
<dbReference type="InterPro" id="IPR004839">
    <property type="entry name" value="Aminotransferase_I/II_large"/>
</dbReference>
<evidence type="ECO:0000256" key="1">
    <source>
        <dbReference type="ARBA" id="ARBA00001933"/>
    </source>
</evidence>